<reference evidence="5" key="1">
    <citation type="submission" date="2021-04" db="EMBL/GenBank/DDBJ databases">
        <title>Ouciella asimina sp. nov., isolated from the surface seawater in the hydrothermal field of Okinawa Trough.</title>
        <authorList>
            <person name="Shuang W."/>
        </authorList>
    </citation>
    <scope>NUCLEOTIDE SEQUENCE</scope>
    <source>
        <strain evidence="5">LXI357</strain>
    </source>
</reference>
<sequence>MGLEKVTSVNDAPAKRRYDDACGTALALDLVGERWALLVVRELMFGPRRFGQIREQLTGISANVLTQRLEGMIAAGIVERQVLPPPASVGVYALTEWGYESVPIFDAMVRWALRSRRHDPSLPLSPASLMMSMRALIDRQAARDLAIVAGFRFGDDAFVARISGGAMHVERAPVENTEFVLEGSPNALIRVIYGKHPLAPLEAQGAITVSGDREAAERFTALFALPSKVD</sequence>
<organism evidence="5 6">
    <name type="scientific">Stakelama marina</name>
    <dbReference type="NCBI Taxonomy" id="2826939"/>
    <lineage>
        <taxon>Bacteria</taxon>
        <taxon>Pseudomonadati</taxon>
        <taxon>Pseudomonadota</taxon>
        <taxon>Alphaproteobacteria</taxon>
        <taxon>Sphingomonadales</taxon>
        <taxon>Sphingomonadaceae</taxon>
        <taxon>Stakelama</taxon>
    </lineage>
</organism>
<dbReference type="InterPro" id="IPR029229">
    <property type="entry name" value="Alkyl_sulf_C"/>
</dbReference>
<dbReference type="Pfam" id="PF14864">
    <property type="entry name" value="Alkyl_sulf_C"/>
    <property type="match status" value="1"/>
</dbReference>
<dbReference type="PROSITE" id="PS51118">
    <property type="entry name" value="HTH_HXLR"/>
    <property type="match status" value="1"/>
</dbReference>
<dbReference type="SUPFAM" id="SSF55718">
    <property type="entry name" value="SCP-like"/>
    <property type="match status" value="1"/>
</dbReference>
<accession>A0A8T4IES5</accession>
<dbReference type="PANTHER" id="PTHR33204:SF18">
    <property type="entry name" value="TRANSCRIPTIONAL REGULATORY PROTEIN"/>
    <property type="match status" value="1"/>
</dbReference>
<dbReference type="AlphaFoldDB" id="A0A8T4IES5"/>
<dbReference type="GO" id="GO:0003677">
    <property type="term" value="F:DNA binding"/>
    <property type="evidence" value="ECO:0007669"/>
    <property type="project" value="UniProtKB-KW"/>
</dbReference>
<keyword evidence="1" id="KW-0805">Transcription regulation</keyword>
<dbReference type="InterPro" id="IPR036527">
    <property type="entry name" value="SCP2_sterol-bd_dom_sf"/>
</dbReference>
<keyword evidence="3" id="KW-0804">Transcription</keyword>
<dbReference type="Proteomes" id="UP000676996">
    <property type="component" value="Unassembled WGS sequence"/>
</dbReference>
<dbReference type="Pfam" id="PF01638">
    <property type="entry name" value="HxlR"/>
    <property type="match status" value="1"/>
</dbReference>
<comment type="caution">
    <text evidence="5">The sequence shown here is derived from an EMBL/GenBank/DDBJ whole genome shotgun (WGS) entry which is preliminary data.</text>
</comment>
<keyword evidence="2" id="KW-0238">DNA-binding</keyword>
<dbReference type="InterPro" id="IPR036388">
    <property type="entry name" value="WH-like_DNA-bd_sf"/>
</dbReference>
<evidence type="ECO:0000259" key="4">
    <source>
        <dbReference type="PROSITE" id="PS51118"/>
    </source>
</evidence>
<dbReference type="InterPro" id="IPR002577">
    <property type="entry name" value="HTH_HxlR"/>
</dbReference>
<evidence type="ECO:0000313" key="6">
    <source>
        <dbReference type="Proteomes" id="UP000676996"/>
    </source>
</evidence>
<protein>
    <submittedName>
        <fullName evidence="5">Transcriptional regulator</fullName>
    </submittedName>
</protein>
<dbReference type="Gene3D" id="3.30.1050.10">
    <property type="entry name" value="SCP2 sterol-binding domain"/>
    <property type="match status" value="1"/>
</dbReference>
<gene>
    <name evidence="5" type="ORF">J7S20_08600</name>
</gene>
<dbReference type="InterPro" id="IPR036390">
    <property type="entry name" value="WH_DNA-bd_sf"/>
</dbReference>
<dbReference type="EMBL" id="JAGRQC010000002">
    <property type="protein sequence ID" value="MBR0552562.1"/>
    <property type="molecule type" value="Genomic_DNA"/>
</dbReference>
<feature type="domain" description="HTH hxlR-type" evidence="4">
    <location>
        <begin position="22"/>
        <end position="120"/>
    </location>
</feature>
<dbReference type="PANTHER" id="PTHR33204">
    <property type="entry name" value="TRANSCRIPTIONAL REGULATOR, MARR FAMILY"/>
    <property type="match status" value="1"/>
</dbReference>
<evidence type="ECO:0000256" key="2">
    <source>
        <dbReference type="ARBA" id="ARBA00023125"/>
    </source>
</evidence>
<dbReference type="Gene3D" id="1.10.10.10">
    <property type="entry name" value="Winged helix-like DNA-binding domain superfamily/Winged helix DNA-binding domain"/>
    <property type="match status" value="1"/>
</dbReference>
<evidence type="ECO:0000313" key="5">
    <source>
        <dbReference type="EMBL" id="MBR0552562.1"/>
    </source>
</evidence>
<proteinExistence type="predicted"/>
<name>A0A8T4IES5_9SPHN</name>
<keyword evidence="6" id="KW-1185">Reference proteome</keyword>
<evidence type="ECO:0000256" key="3">
    <source>
        <dbReference type="ARBA" id="ARBA00023163"/>
    </source>
</evidence>
<dbReference type="SUPFAM" id="SSF46785">
    <property type="entry name" value="Winged helix' DNA-binding domain"/>
    <property type="match status" value="1"/>
</dbReference>
<evidence type="ECO:0000256" key="1">
    <source>
        <dbReference type="ARBA" id="ARBA00023015"/>
    </source>
</evidence>